<sequence length="40" mass="4904">MNDEKFDGYYVYETSRIDMTPIQIVETYAKQWQIEEILEL</sequence>
<reference evidence="1 2" key="1">
    <citation type="submission" date="2010-03" db="EMBL/GenBank/DDBJ databases">
        <authorList>
            <person name="Glass J.I."/>
            <person name="Benders G.A."/>
            <person name="Durkin A.S."/>
            <person name="Farmerie W.G."/>
            <person name="Hlavinka K."/>
            <person name="Hostetler J."/>
            <person name="Jackson J."/>
            <person name="May M.A."/>
            <person name="Miller R.H."/>
            <person name="Paralanov V."/>
            <person name="Radune D."/>
            <person name="Szczypinski B."/>
            <person name="Brown D.R."/>
        </authorList>
    </citation>
    <scope>NUCLEOTIDE SEQUENCE [LARGE SCALE GENOMIC DNA]</scope>
    <source>
        <strain evidence="1 2">A21JP2</strain>
    </source>
</reference>
<dbReference type="EMBL" id="ADNC01000032">
    <property type="protein sequence ID" value="EFF41081.1"/>
    <property type="molecule type" value="Genomic_DNA"/>
</dbReference>
<proteinExistence type="predicted"/>
<dbReference type="AlphaFoldDB" id="D4XX51"/>
<keyword evidence="2" id="KW-1185">Reference proteome</keyword>
<accession>D4XX51</accession>
<name>D4XX51_9BACT</name>
<organism evidence="1 2">
    <name type="scientific">Mycoplasmopsis alligatoris A21JP2</name>
    <dbReference type="NCBI Taxonomy" id="747682"/>
    <lineage>
        <taxon>Bacteria</taxon>
        <taxon>Bacillati</taxon>
        <taxon>Mycoplasmatota</taxon>
        <taxon>Mycoplasmoidales</taxon>
        <taxon>Metamycoplasmataceae</taxon>
        <taxon>Mycoplasmopsis</taxon>
    </lineage>
</organism>
<dbReference type="Proteomes" id="UP000004757">
    <property type="component" value="Unassembled WGS sequence"/>
</dbReference>
<evidence type="ECO:0000313" key="2">
    <source>
        <dbReference type="Proteomes" id="UP000004757"/>
    </source>
</evidence>
<gene>
    <name evidence="1" type="ORF">MALL_0200</name>
</gene>
<evidence type="ECO:0000313" key="1">
    <source>
        <dbReference type="EMBL" id="EFF41081.1"/>
    </source>
</evidence>
<comment type="caution">
    <text evidence="1">The sequence shown here is derived from an EMBL/GenBank/DDBJ whole genome shotgun (WGS) entry which is preliminary data.</text>
</comment>
<protein>
    <submittedName>
        <fullName evidence="1">Conserved domain protein</fullName>
    </submittedName>
</protein>